<dbReference type="SUPFAM" id="SSF47413">
    <property type="entry name" value="lambda repressor-like DNA-binding domains"/>
    <property type="match status" value="1"/>
</dbReference>
<protein>
    <submittedName>
        <fullName evidence="2">Transcriptional regulator</fullName>
    </submittedName>
</protein>
<dbReference type="Proteomes" id="UP000660801">
    <property type="component" value="Unassembled WGS sequence"/>
</dbReference>
<evidence type="ECO:0000313" key="3">
    <source>
        <dbReference type="Proteomes" id="UP000660801"/>
    </source>
</evidence>
<dbReference type="InterPro" id="IPR041315">
    <property type="entry name" value="PlcR_TPR"/>
</dbReference>
<dbReference type="OrthoDB" id="1150409at2"/>
<proteinExistence type="predicted"/>
<gene>
    <name evidence="2" type="ORF">GCM10011510_12180</name>
</gene>
<organism evidence="2 3">
    <name type="scientific">Streptococcus himalayensis</name>
    <dbReference type="NCBI Taxonomy" id="1888195"/>
    <lineage>
        <taxon>Bacteria</taxon>
        <taxon>Bacillati</taxon>
        <taxon>Bacillota</taxon>
        <taxon>Bacilli</taxon>
        <taxon>Lactobacillales</taxon>
        <taxon>Streptococcaceae</taxon>
        <taxon>Streptococcus</taxon>
    </lineage>
</organism>
<dbReference type="InterPro" id="IPR010982">
    <property type="entry name" value="Lambda_DNA-bd_dom_sf"/>
</dbReference>
<dbReference type="PANTHER" id="PTHR37038">
    <property type="entry name" value="TRANSCRIPTIONAL REGULATOR-RELATED"/>
    <property type="match status" value="1"/>
</dbReference>
<keyword evidence="3" id="KW-1185">Reference proteome</keyword>
<dbReference type="InterPro" id="IPR011990">
    <property type="entry name" value="TPR-like_helical_dom_sf"/>
</dbReference>
<evidence type="ECO:0000313" key="2">
    <source>
        <dbReference type="EMBL" id="GGE32447.1"/>
    </source>
</evidence>
<dbReference type="GO" id="GO:0003677">
    <property type="term" value="F:DNA binding"/>
    <property type="evidence" value="ECO:0007669"/>
    <property type="project" value="InterPro"/>
</dbReference>
<dbReference type="CDD" id="cd00093">
    <property type="entry name" value="HTH_XRE"/>
    <property type="match status" value="1"/>
</dbReference>
<dbReference type="Pfam" id="PF01381">
    <property type="entry name" value="HTH_3"/>
    <property type="match status" value="1"/>
</dbReference>
<sequence length="290" mass="34527">MVQMLGSRLKNKRKELGMTQSELAEGICEQSQISRIEKTDFAPSSDILYLLSKKMGVTMEYFFDESMKETSSTLDQFKKAVEKALKTRDYELVVYLVELESERDHLLSKEDEVYLEYLKAIVLFHVNELKIEAIEKLENLILDTKPQYPFYLDFFNVLTFFYFEMDRMKEYKELYQFLLKNVKQLDLSRIDHFHKYIKIRYNYARSLVNSQQMQEAIKEITEVIELCKEADSNYLLADLLCQLARAGEKFLNQAEILEYYHQAEALYKIYDSYVLQLQLKQYLAENFGEK</sequence>
<accession>A0A917A7G5</accession>
<dbReference type="Gene3D" id="1.25.40.10">
    <property type="entry name" value="Tetratricopeptide repeat domain"/>
    <property type="match status" value="1"/>
</dbReference>
<name>A0A917A7G5_9STRE</name>
<dbReference type="PANTHER" id="PTHR37038:SF14">
    <property type="entry name" value="TRANSCRIPTIONAL ACTIVATOR"/>
    <property type="match status" value="1"/>
</dbReference>
<dbReference type="InterPro" id="IPR053163">
    <property type="entry name" value="HTH-type_regulator_Rgg"/>
</dbReference>
<dbReference type="EMBL" id="BMJN01000019">
    <property type="protein sequence ID" value="GGE32447.1"/>
    <property type="molecule type" value="Genomic_DNA"/>
</dbReference>
<dbReference type="Pfam" id="PF18768">
    <property type="entry name" value="RNPP_C"/>
    <property type="match status" value="1"/>
</dbReference>
<dbReference type="RefSeq" id="WP_068992199.1">
    <property type="nucleotide sequence ID" value="NZ_BMJN01000019.1"/>
</dbReference>
<feature type="domain" description="HTH cro/C1-type" evidence="1">
    <location>
        <begin position="9"/>
        <end position="62"/>
    </location>
</feature>
<dbReference type="AlphaFoldDB" id="A0A917A7G5"/>
<dbReference type="InterPro" id="IPR001387">
    <property type="entry name" value="Cro/C1-type_HTH"/>
</dbReference>
<dbReference type="SMART" id="SM00530">
    <property type="entry name" value="HTH_XRE"/>
    <property type="match status" value="1"/>
</dbReference>
<comment type="caution">
    <text evidence="2">The sequence shown here is derived from an EMBL/GenBank/DDBJ whole genome shotgun (WGS) entry which is preliminary data.</text>
</comment>
<dbReference type="PROSITE" id="PS50943">
    <property type="entry name" value="HTH_CROC1"/>
    <property type="match status" value="1"/>
</dbReference>
<evidence type="ECO:0000259" key="1">
    <source>
        <dbReference type="PROSITE" id="PS50943"/>
    </source>
</evidence>
<reference evidence="2" key="1">
    <citation type="journal article" date="2014" name="Int. J. Syst. Evol. Microbiol.">
        <title>Complete genome sequence of Corynebacterium casei LMG S-19264T (=DSM 44701T), isolated from a smear-ripened cheese.</title>
        <authorList>
            <consortium name="US DOE Joint Genome Institute (JGI-PGF)"/>
            <person name="Walter F."/>
            <person name="Albersmeier A."/>
            <person name="Kalinowski J."/>
            <person name="Ruckert C."/>
        </authorList>
    </citation>
    <scope>NUCLEOTIDE SEQUENCE</scope>
    <source>
        <strain evidence="2">CGMCC 1.15533</strain>
    </source>
</reference>
<reference evidence="2" key="2">
    <citation type="submission" date="2020-09" db="EMBL/GenBank/DDBJ databases">
        <authorList>
            <person name="Sun Q."/>
            <person name="Zhou Y."/>
        </authorList>
    </citation>
    <scope>NUCLEOTIDE SEQUENCE</scope>
    <source>
        <strain evidence="2">CGMCC 1.15533</strain>
    </source>
</reference>